<evidence type="ECO:0000313" key="1">
    <source>
        <dbReference type="EMBL" id="RUP49569.1"/>
    </source>
</evidence>
<gene>
    <name evidence="1" type="ORF">BC936DRAFT_142176</name>
</gene>
<sequence length="79" mass="8178">MKPACCAALAAMATSEGYPPSAILTSAAVHHPPSAIRVCPPSAIRHPRLSAVLTSVRYPLSAALTSAAVRHSLWSVHPP</sequence>
<keyword evidence="2" id="KW-1185">Reference proteome</keyword>
<proteinExistence type="predicted"/>
<organism evidence="1 2">
    <name type="scientific">Jimgerdemannia flammicorona</name>
    <dbReference type="NCBI Taxonomy" id="994334"/>
    <lineage>
        <taxon>Eukaryota</taxon>
        <taxon>Fungi</taxon>
        <taxon>Fungi incertae sedis</taxon>
        <taxon>Mucoromycota</taxon>
        <taxon>Mucoromycotina</taxon>
        <taxon>Endogonomycetes</taxon>
        <taxon>Endogonales</taxon>
        <taxon>Endogonaceae</taxon>
        <taxon>Jimgerdemannia</taxon>
    </lineage>
</organism>
<dbReference type="AlphaFoldDB" id="A0A433DFI3"/>
<accession>A0A433DFI3</accession>
<dbReference type="EMBL" id="RBNI01002187">
    <property type="protein sequence ID" value="RUP49569.1"/>
    <property type="molecule type" value="Genomic_DNA"/>
</dbReference>
<evidence type="ECO:0000313" key="2">
    <source>
        <dbReference type="Proteomes" id="UP000268093"/>
    </source>
</evidence>
<name>A0A433DFI3_9FUNG</name>
<dbReference type="Proteomes" id="UP000268093">
    <property type="component" value="Unassembled WGS sequence"/>
</dbReference>
<reference evidence="1 2" key="1">
    <citation type="journal article" date="2018" name="New Phytol.">
        <title>Phylogenomics of Endogonaceae and evolution of mycorrhizas within Mucoromycota.</title>
        <authorList>
            <person name="Chang Y."/>
            <person name="Desiro A."/>
            <person name="Na H."/>
            <person name="Sandor L."/>
            <person name="Lipzen A."/>
            <person name="Clum A."/>
            <person name="Barry K."/>
            <person name="Grigoriev I.V."/>
            <person name="Martin F.M."/>
            <person name="Stajich J.E."/>
            <person name="Smith M.E."/>
            <person name="Bonito G."/>
            <person name="Spatafora J.W."/>
        </authorList>
    </citation>
    <scope>NUCLEOTIDE SEQUENCE [LARGE SCALE GENOMIC DNA]</scope>
    <source>
        <strain evidence="1 2">GMNB39</strain>
    </source>
</reference>
<protein>
    <submittedName>
        <fullName evidence="1">Uncharacterized protein</fullName>
    </submittedName>
</protein>
<comment type="caution">
    <text evidence="1">The sequence shown here is derived from an EMBL/GenBank/DDBJ whole genome shotgun (WGS) entry which is preliminary data.</text>
</comment>